<feature type="compositionally biased region" description="Basic residues" evidence="1">
    <location>
        <begin position="501"/>
        <end position="511"/>
    </location>
</feature>
<dbReference type="Proteomes" id="UP000799421">
    <property type="component" value="Unassembled WGS sequence"/>
</dbReference>
<name>A0A6A7C4T7_9PEZI</name>
<dbReference type="AlphaFoldDB" id="A0A6A7C4T7"/>
<proteinExistence type="predicted"/>
<reference evidence="2" key="1">
    <citation type="journal article" date="2020" name="Stud. Mycol.">
        <title>101 Dothideomycetes genomes: a test case for predicting lifestyles and emergence of pathogens.</title>
        <authorList>
            <person name="Haridas S."/>
            <person name="Albert R."/>
            <person name="Binder M."/>
            <person name="Bloem J."/>
            <person name="Labutti K."/>
            <person name="Salamov A."/>
            <person name="Andreopoulos B."/>
            <person name="Baker S."/>
            <person name="Barry K."/>
            <person name="Bills G."/>
            <person name="Bluhm B."/>
            <person name="Cannon C."/>
            <person name="Castanera R."/>
            <person name="Culley D."/>
            <person name="Daum C."/>
            <person name="Ezra D."/>
            <person name="Gonzalez J."/>
            <person name="Henrissat B."/>
            <person name="Kuo A."/>
            <person name="Liang C."/>
            <person name="Lipzen A."/>
            <person name="Lutzoni F."/>
            <person name="Magnuson J."/>
            <person name="Mondo S."/>
            <person name="Nolan M."/>
            <person name="Ohm R."/>
            <person name="Pangilinan J."/>
            <person name="Park H.-J."/>
            <person name="Ramirez L."/>
            <person name="Alfaro M."/>
            <person name="Sun H."/>
            <person name="Tritt A."/>
            <person name="Yoshinaga Y."/>
            <person name="Zwiers L.-H."/>
            <person name="Turgeon B."/>
            <person name="Goodwin S."/>
            <person name="Spatafora J."/>
            <person name="Crous P."/>
            <person name="Grigoriev I."/>
        </authorList>
    </citation>
    <scope>NUCLEOTIDE SEQUENCE</scope>
    <source>
        <strain evidence="2">CBS 480.64</strain>
    </source>
</reference>
<feature type="compositionally biased region" description="Polar residues" evidence="1">
    <location>
        <begin position="233"/>
        <end position="244"/>
    </location>
</feature>
<feature type="compositionally biased region" description="Basic and acidic residues" evidence="1">
    <location>
        <begin position="188"/>
        <end position="197"/>
    </location>
</feature>
<organism evidence="2 3">
    <name type="scientific">Piedraia hortae CBS 480.64</name>
    <dbReference type="NCBI Taxonomy" id="1314780"/>
    <lineage>
        <taxon>Eukaryota</taxon>
        <taxon>Fungi</taxon>
        <taxon>Dikarya</taxon>
        <taxon>Ascomycota</taxon>
        <taxon>Pezizomycotina</taxon>
        <taxon>Dothideomycetes</taxon>
        <taxon>Dothideomycetidae</taxon>
        <taxon>Capnodiales</taxon>
        <taxon>Piedraiaceae</taxon>
        <taxon>Piedraia</taxon>
    </lineage>
</organism>
<protein>
    <submittedName>
        <fullName evidence="2">Uncharacterized protein</fullName>
    </submittedName>
</protein>
<sequence>MCRRLSQLFSQKTIDTSDVCLKALLSRDTGAVTPTMNEGPDAVKARQTSTDHVRSPRSPDTASPVFPERAIRPLPKTRLKNRLSSKQASSIIYPPNPVVDPDPLLLSSDRKALLEKGRTALTGGHSNFEQALAGASGGSYGPDEDEDEASSEEEGRTINDAGYRAGALSLPSGTAAGSRCSMQGRLWDSPHRKKDIDLAPTSGGAVERYDNIEQKGNNKKRKIPQPSSGGGQNQLHDSMANLSLESPADTVDGSLGYSYAPGGSSSGTGISGAGRGRSGRQSVYGRNGERRRLGITPPGGSSSSRMAKASRSDREEAAGDSGIISQAIKNAHEQGPLTPQTKGTTKDAASLLQPAAVTSGPFTFSCESESATKLEQQEVAAAAAASARMQAQLQAASGYARPPPPPAGTPLGGSQVAARPKVKRRPSREYAHAARQRQMQQEYTNAHHRLSREDMWVCEFCEYESIFGEPPTALIRLYEIKDRRERQKAEERARLLEKAKSKSRKGKKASRKSGGQTAAPPSANEQNYDPNISNADDEYYGDENEESYGADYDNSVSPPYYGGTAGANLAPLPVTPAAI</sequence>
<evidence type="ECO:0000313" key="2">
    <source>
        <dbReference type="EMBL" id="KAF2862059.1"/>
    </source>
</evidence>
<keyword evidence="3" id="KW-1185">Reference proteome</keyword>
<feature type="compositionally biased region" description="Acidic residues" evidence="1">
    <location>
        <begin position="535"/>
        <end position="548"/>
    </location>
</feature>
<feature type="compositionally biased region" description="Basic and acidic residues" evidence="1">
    <location>
        <begin position="41"/>
        <end position="54"/>
    </location>
</feature>
<evidence type="ECO:0000313" key="3">
    <source>
        <dbReference type="Proteomes" id="UP000799421"/>
    </source>
</evidence>
<evidence type="ECO:0000256" key="1">
    <source>
        <dbReference type="SAM" id="MobiDB-lite"/>
    </source>
</evidence>
<feature type="compositionally biased region" description="Gly residues" evidence="1">
    <location>
        <begin position="264"/>
        <end position="276"/>
    </location>
</feature>
<dbReference type="OrthoDB" id="4174342at2759"/>
<feature type="region of interest" description="Disordered" evidence="1">
    <location>
        <begin position="394"/>
        <end position="444"/>
    </location>
</feature>
<feature type="region of interest" description="Disordered" evidence="1">
    <location>
        <begin position="31"/>
        <end position="104"/>
    </location>
</feature>
<feature type="compositionally biased region" description="Polar residues" evidence="1">
    <location>
        <begin position="523"/>
        <end position="534"/>
    </location>
</feature>
<feature type="compositionally biased region" description="Acidic residues" evidence="1">
    <location>
        <begin position="142"/>
        <end position="152"/>
    </location>
</feature>
<feature type="compositionally biased region" description="Low complexity" evidence="1">
    <location>
        <begin position="253"/>
        <end position="263"/>
    </location>
</feature>
<accession>A0A6A7C4T7</accession>
<feature type="compositionally biased region" description="Basic and acidic residues" evidence="1">
    <location>
        <begin position="489"/>
        <end position="500"/>
    </location>
</feature>
<feature type="region of interest" description="Disordered" evidence="1">
    <location>
        <begin position="124"/>
        <end position="155"/>
    </location>
</feature>
<feature type="region of interest" description="Disordered" evidence="1">
    <location>
        <begin position="169"/>
        <end position="319"/>
    </location>
</feature>
<dbReference type="EMBL" id="MU005968">
    <property type="protein sequence ID" value="KAF2862059.1"/>
    <property type="molecule type" value="Genomic_DNA"/>
</dbReference>
<feature type="region of interest" description="Disordered" evidence="1">
    <location>
        <begin position="489"/>
        <end position="579"/>
    </location>
</feature>
<gene>
    <name evidence="2" type="ORF">K470DRAFT_22202</name>
</gene>